<comment type="caution">
    <text evidence="4">The sequence shown here is derived from an EMBL/GenBank/DDBJ whole genome shotgun (WGS) entry which is preliminary data.</text>
</comment>
<dbReference type="AlphaFoldDB" id="A0AAV4Q3V2"/>
<dbReference type="EMBL" id="BPLQ01003787">
    <property type="protein sequence ID" value="GIY03201.1"/>
    <property type="molecule type" value="Genomic_DNA"/>
</dbReference>
<evidence type="ECO:0000259" key="3">
    <source>
        <dbReference type="Pfam" id="PF00685"/>
    </source>
</evidence>
<feature type="domain" description="Sulfotransferase" evidence="3">
    <location>
        <begin position="90"/>
        <end position="361"/>
    </location>
</feature>
<reference evidence="4 5" key="1">
    <citation type="submission" date="2021-06" db="EMBL/GenBank/DDBJ databases">
        <title>Caerostris darwini draft genome.</title>
        <authorList>
            <person name="Kono N."/>
            <person name="Arakawa K."/>
        </authorList>
    </citation>
    <scope>NUCLEOTIDE SEQUENCE [LARGE SCALE GENOMIC DNA]</scope>
</reference>
<dbReference type="PANTHER" id="PTHR11783">
    <property type="entry name" value="SULFOTRANSFERASE SULT"/>
    <property type="match status" value="1"/>
</dbReference>
<evidence type="ECO:0000256" key="2">
    <source>
        <dbReference type="ARBA" id="ARBA00022679"/>
    </source>
</evidence>
<evidence type="ECO:0000256" key="1">
    <source>
        <dbReference type="ARBA" id="ARBA00005771"/>
    </source>
</evidence>
<dbReference type="SUPFAM" id="SSF52540">
    <property type="entry name" value="P-loop containing nucleoside triphosphate hydrolases"/>
    <property type="match status" value="1"/>
</dbReference>
<keyword evidence="2" id="KW-0808">Transferase</keyword>
<keyword evidence="5" id="KW-1185">Reference proteome</keyword>
<gene>
    <name evidence="4" type="primary">SULT1C2</name>
    <name evidence="4" type="ORF">CDAR_98761</name>
</gene>
<name>A0AAV4Q3V2_9ARAC</name>
<organism evidence="4 5">
    <name type="scientific">Caerostris darwini</name>
    <dbReference type="NCBI Taxonomy" id="1538125"/>
    <lineage>
        <taxon>Eukaryota</taxon>
        <taxon>Metazoa</taxon>
        <taxon>Ecdysozoa</taxon>
        <taxon>Arthropoda</taxon>
        <taxon>Chelicerata</taxon>
        <taxon>Arachnida</taxon>
        <taxon>Araneae</taxon>
        <taxon>Araneomorphae</taxon>
        <taxon>Entelegynae</taxon>
        <taxon>Araneoidea</taxon>
        <taxon>Araneidae</taxon>
        <taxon>Caerostris</taxon>
    </lineage>
</organism>
<evidence type="ECO:0000313" key="4">
    <source>
        <dbReference type="EMBL" id="GIY03201.1"/>
    </source>
</evidence>
<dbReference type="InterPro" id="IPR027417">
    <property type="entry name" value="P-loop_NTPase"/>
</dbReference>
<comment type="similarity">
    <text evidence="1">Belongs to the sulfotransferase 1 family.</text>
</comment>
<protein>
    <submittedName>
        <fullName evidence="4">Sulfotransferase 1C2</fullName>
    </submittedName>
</protein>
<proteinExistence type="inferred from homology"/>
<accession>A0AAV4Q3V2</accession>
<dbReference type="GO" id="GO:0008146">
    <property type="term" value="F:sulfotransferase activity"/>
    <property type="evidence" value="ECO:0007669"/>
    <property type="project" value="InterPro"/>
</dbReference>
<dbReference type="Proteomes" id="UP001054837">
    <property type="component" value="Unassembled WGS sequence"/>
</dbReference>
<evidence type="ECO:0000313" key="5">
    <source>
        <dbReference type="Proteomes" id="UP001054837"/>
    </source>
</evidence>
<dbReference type="InterPro" id="IPR000863">
    <property type="entry name" value="Sulfotransferase_dom"/>
</dbReference>
<sequence>MPPNHAYLPVYQCMLLVDYKNGKGESIAVRVRIILLASKKVLTMLSLYFQNKVRIEMSRIPRYAVIDGKRQPPPSCPSLMRNAMNFEPEKDDIFVVAYPKCGTTLVTQIVALILRNGETFTTPSEYFSFIPFLEFTTTAEISKIPKPRCFKTHLPLNLLNLSGEARYIYVARNPADCLVSHYHHARFFPIYFFSDGTLDQMFELFIKGEVESDDYFDHLLSGYERRNEPNTLFLTYESILADRRGACLQIARFLGEDHYKNLLKNDEAVLKRVMEYSSMEHMKSTVDGFFKKQFSSIPPEELQMANPVLKNLAELVRETLRKGERSIGSFVRKGKVGEGKVSLSEDQLKKLSDRIKEKTAHSDVMSLWNEIYFVQRI</sequence>
<dbReference type="Gene3D" id="3.40.50.300">
    <property type="entry name" value="P-loop containing nucleotide triphosphate hydrolases"/>
    <property type="match status" value="1"/>
</dbReference>
<dbReference type="Pfam" id="PF00685">
    <property type="entry name" value="Sulfotransfer_1"/>
    <property type="match status" value="1"/>
</dbReference>